<proteinExistence type="predicted"/>
<sequence length="55" mass="6055">MGFPASSWDELLTDVGMYIGADGGAGWYSFIAIVMCIVILAMGNQSEHEKYDKHQ</sequence>
<evidence type="ECO:0000256" key="1">
    <source>
        <dbReference type="SAM" id="Phobius"/>
    </source>
</evidence>
<feature type="transmembrane region" description="Helical" evidence="1">
    <location>
        <begin position="25"/>
        <end position="43"/>
    </location>
</feature>
<accession>A0A382HAD2</accession>
<keyword evidence="1" id="KW-1133">Transmembrane helix</keyword>
<dbReference type="AlphaFoldDB" id="A0A382HAD2"/>
<dbReference type="EMBL" id="UINC01059710">
    <property type="protein sequence ID" value="SVB83421.1"/>
    <property type="molecule type" value="Genomic_DNA"/>
</dbReference>
<reference evidence="2" key="1">
    <citation type="submission" date="2018-05" db="EMBL/GenBank/DDBJ databases">
        <authorList>
            <person name="Lanie J.A."/>
            <person name="Ng W.-L."/>
            <person name="Kazmierczak K.M."/>
            <person name="Andrzejewski T.M."/>
            <person name="Davidsen T.M."/>
            <person name="Wayne K.J."/>
            <person name="Tettelin H."/>
            <person name="Glass J.I."/>
            <person name="Rusch D."/>
            <person name="Podicherti R."/>
            <person name="Tsui H.-C.T."/>
            <person name="Winkler M.E."/>
        </authorList>
    </citation>
    <scope>NUCLEOTIDE SEQUENCE</scope>
</reference>
<keyword evidence="1" id="KW-0812">Transmembrane</keyword>
<evidence type="ECO:0000313" key="2">
    <source>
        <dbReference type="EMBL" id="SVB83421.1"/>
    </source>
</evidence>
<name>A0A382HAD2_9ZZZZ</name>
<keyword evidence="1" id="KW-0472">Membrane</keyword>
<organism evidence="2">
    <name type="scientific">marine metagenome</name>
    <dbReference type="NCBI Taxonomy" id="408172"/>
    <lineage>
        <taxon>unclassified sequences</taxon>
        <taxon>metagenomes</taxon>
        <taxon>ecological metagenomes</taxon>
    </lineage>
</organism>
<protein>
    <submittedName>
        <fullName evidence="2">Uncharacterized protein</fullName>
    </submittedName>
</protein>
<gene>
    <name evidence="2" type="ORF">METZ01_LOCUS236275</name>
</gene>